<dbReference type="PROSITE" id="PS51767">
    <property type="entry name" value="PEPTIDASE_A1"/>
    <property type="match status" value="1"/>
</dbReference>
<protein>
    <recommendedName>
        <fullName evidence="7">Peptidase A1 domain-containing protein</fullName>
    </recommendedName>
</protein>
<keyword evidence="9" id="KW-1185">Reference proteome</keyword>
<keyword evidence="4 6" id="KW-1133">Transmembrane helix</keyword>
<dbReference type="InterPro" id="IPR036259">
    <property type="entry name" value="MFS_trans_sf"/>
</dbReference>
<accession>A0A9J6D2B8</accession>
<comment type="caution">
    <text evidence="8">The sequence shown here is derived from an EMBL/GenBank/DDBJ whole genome shotgun (WGS) entry which is preliminary data.</text>
</comment>
<evidence type="ECO:0000256" key="2">
    <source>
        <dbReference type="ARBA" id="ARBA00022448"/>
    </source>
</evidence>
<dbReference type="Gene3D" id="2.40.70.10">
    <property type="entry name" value="Acid Proteases"/>
    <property type="match status" value="1"/>
</dbReference>
<dbReference type="AlphaFoldDB" id="A0A9J6D2B8"/>
<keyword evidence="5 6" id="KW-0472">Membrane</keyword>
<evidence type="ECO:0000256" key="4">
    <source>
        <dbReference type="ARBA" id="ARBA00022989"/>
    </source>
</evidence>
<dbReference type="Pfam" id="PF00026">
    <property type="entry name" value="Asp"/>
    <property type="match status" value="1"/>
</dbReference>
<proteinExistence type="predicted"/>
<dbReference type="PANTHER" id="PTHR43385">
    <property type="entry name" value="RIBOFLAVIN TRANSPORTER RIBJ"/>
    <property type="match status" value="1"/>
</dbReference>
<dbReference type="InterPro" id="IPR052983">
    <property type="entry name" value="MFS_Riboflavin_Transporter"/>
</dbReference>
<dbReference type="InterPro" id="IPR033121">
    <property type="entry name" value="PEPTIDASE_A1"/>
</dbReference>
<dbReference type="SUPFAM" id="SSF103473">
    <property type="entry name" value="MFS general substrate transporter"/>
    <property type="match status" value="1"/>
</dbReference>
<dbReference type="PANTHER" id="PTHR43385:SF1">
    <property type="entry name" value="RIBOFLAVIN TRANSPORTER RIBJ"/>
    <property type="match status" value="1"/>
</dbReference>
<reference evidence="8" key="2">
    <citation type="submission" date="2021-09" db="EMBL/GenBank/DDBJ databases">
        <authorList>
            <person name="Jia N."/>
            <person name="Wang J."/>
            <person name="Shi W."/>
            <person name="Du L."/>
            <person name="Sun Y."/>
            <person name="Zhan W."/>
            <person name="Jiang J."/>
            <person name="Wang Q."/>
            <person name="Zhang B."/>
            <person name="Ji P."/>
            <person name="Sakyi L.B."/>
            <person name="Cui X."/>
            <person name="Yuan T."/>
            <person name="Jiang B."/>
            <person name="Yang W."/>
            <person name="Lam T.T.-Y."/>
            <person name="Chang Q."/>
            <person name="Ding S."/>
            <person name="Wang X."/>
            <person name="Zhu J."/>
            <person name="Ruan X."/>
            <person name="Zhao L."/>
            <person name="Wei J."/>
            <person name="Que T."/>
            <person name="Du C."/>
            <person name="Cheng J."/>
            <person name="Dai P."/>
            <person name="Han X."/>
            <person name="Huang E."/>
            <person name="Gao Y."/>
            <person name="Liu J."/>
            <person name="Shao H."/>
            <person name="Ye R."/>
            <person name="Li L."/>
            <person name="Wei W."/>
            <person name="Wang X."/>
            <person name="Wang C."/>
            <person name="Huo Q."/>
            <person name="Li W."/>
            <person name="Guo W."/>
            <person name="Chen H."/>
            <person name="Chen S."/>
            <person name="Zhou L."/>
            <person name="Zhou L."/>
            <person name="Ni X."/>
            <person name="Tian J."/>
            <person name="Zhou Y."/>
            <person name="Sheng Y."/>
            <person name="Liu T."/>
            <person name="Pan Y."/>
            <person name="Xia L."/>
            <person name="Li J."/>
            <person name="Zhao F."/>
            <person name="Cao W."/>
        </authorList>
    </citation>
    <scope>NUCLEOTIDE SEQUENCE</scope>
    <source>
        <strain evidence="8">Rmic-2018</strain>
        <tissue evidence="8">Larvae</tissue>
    </source>
</reference>
<gene>
    <name evidence="8" type="ORF">HPB51_026736</name>
</gene>
<keyword evidence="2" id="KW-0813">Transport</keyword>
<evidence type="ECO:0000313" key="9">
    <source>
        <dbReference type="Proteomes" id="UP000821866"/>
    </source>
</evidence>
<evidence type="ECO:0000256" key="1">
    <source>
        <dbReference type="ARBA" id="ARBA00004141"/>
    </source>
</evidence>
<dbReference type="VEuPathDB" id="VectorBase:LOC119183054"/>
<sequence>MRPLSGLLIDSGVLLLESVMLVGYLLQSLVLELFVLLDSFPVMLALSALFGISNGLRITLLMPSLTKHFGVDRMPLVLGGVGFWIGVTLITGPFLVVGHKMYDWSESTTQSSDWEDGATPFGRGNVTGYVFRDAHELGDVSLGNLQFVNGIGFHGVPSFVDKPFDGVFGLRLGANSTLYEMAKLGVIGSPRVGLYFSTDVTAPGEALFGGANEQHYQGSMTFVEALDSAFQVHLNG</sequence>
<evidence type="ECO:0000259" key="7">
    <source>
        <dbReference type="PROSITE" id="PS51767"/>
    </source>
</evidence>
<evidence type="ECO:0000256" key="3">
    <source>
        <dbReference type="ARBA" id="ARBA00022692"/>
    </source>
</evidence>
<comment type="subcellular location">
    <subcellularLocation>
        <location evidence="1">Membrane</location>
        <topology evidence="1">Multi-pass membrane protein</topology>
    </subcellularLocation>
</comment>
<feature type="transmembrane region" description="Helical" evidence="6">
    <location>
        <begin position="6"/>
        <end position="26"/>
    </location>
</feature>
<dbReference type="InterPro" id="IPR021109">
    <property type="entry name" value="Peptidase_aspartic_dom_sf"/>
</dbReference>
<organism evidence="8 9">
    <name type="scientific">Rhipicephalus microplus</name>
    <name type="common">Cattle tick</name>
    <name type="synonym">Boophilus microplus</name>
    <dbReference type="NCBI Taxonomy" id="6941"/>
    <lineage>
        <taxon>Eukaryota</taxon>
        <taxon>Metazoa</taxon>
        <taxon>Ecdysozoa</taxon>
        <taxon>Arthropoda</taxon>
        <taxon>Chelicerata</taxon>
        <taxon>Arachnida</taxon>
        <taxon>Acari</taxon>
        <taxon>Parasitiformes</taxon>
        <taxon>Ixodida</taxon>
        <taxon>Ixodoidea</taxon>
        <taxon>Ixodidae</taxon>
        <taxon>Rhipicephalinae</taxon>
        <taxon>Rhipicephalus</taxon>
        <taxon>Boophilus</taxon>
    </lineage>
</organism>
<dbReference type="EMBL" id="JABSTU010001456">
    <property type="protein sequence ID" value="KAH7985927.1"/>
    <property type="molecule type" value="Genomic_DNA"/>
</dbReference>
<keyword evidence="3 6" id="KW-0812">Transmembrane</keyword>
<reference evidence="8" key="1">
    <citation type="journal article" date="2020" name="Cell">
        <title>Large-Scale Comparative Analyses of Tick Genomes Elucidate Their Genetic Diversity and Vector Capacities.</title>
        <authorList>
            <consortium name="Tick Genome and Microbiome Consortium (TIGMIC)"/>
            <person name="Jia N."/>
            <person name="Wang J."/>
            <person name="Shi W."/>
            <person name="Du L."/>
            <person name="Sun Y."/>
            <person name="Zhan W."/>
            <person name="Jiang J.F."/>
            <person name="Wang Q."/>
            <person name="Zhang B."/>
            <person name="Ji P."/>
            <person name="Bell-Sakyi L."/>
            <person name="Cui X.M."/>
            <person name="Yuan T.T."/>
            <person name="Jiang B.G."/>
            <person name="Yang W.F."/>
            <person name="Lam T.T."/>
            <person name="Chang Q.C."/>
            <person name="Ding S.J."/>
            <person name="Wang X.J."/>
            <person name="Zhu J.G."/>
            <person name="Ruan X.D."/>
            <person name="Zhao L."/>
            <person name="Wei J.T."/>
            <person name="Ye R.Z."/>
            <person name="Que T.C."/>
            <person name="Du C.H."/>
            <person name="Zhou Y.H."/>
            <person name="Cheng J.X."/>
            <person name="Dai P.F."/>
            <person name="Guo W.B."/>
            <person name="Han X.H."/>
            <person name="Huang E.J."/>
            <person name="Li L.F."/>
            <person name="Wei W."/>
            <person name="Gao Y.C."/>
            <person name="Liu J.Z."/>
            <person name="Shao H.Z."/>
            <person name="Wang X."/>
            <person name="Wang C.C."/>
            <person name="Yang T.C."/>
            <person name="Huo Q.B."/>
            <person name="Li W."/>
            <person name="Chen H.Y."/>
            <person name="Chen S.E."/>
            <person name="Zhou L.G."/>
            <person name="Ni X.B."/>
            <person name="Tian J.H."/>
            <person name="Sheng Y."/>
            <person name="Liu T."/>
            <person name="Pan Y.S."/>
            <person name="Xia L.Y."/>
            <person name="Li J."/>
            <person name="Zhao F."/>
            <person name="Cao W.C."/>
        </authorList>
    </citation>
    <scope>NUCLEOTIDE SEQUENCE</scope>
    <source>
        <strain evidence="8">Rmic-2018</strain>
    </source>
</reference>
<dbReference type="Proteomes" id="UP000821866">
    <property type="component" value="Unassembled WGS sequence"/>
</dbReference>
<name>A0A9J6D2B8_RHIMP</name>
<evidence type="ECO:0000313" key="8">
    <source>
        <dbReference type="EMBL" id="KAH7985927.1"/>
    </source>
</evidence>
<dbReference type="GO" id="GO:0016020">
    <property type="term" value="C:membrane"/>
    <property type="evidence" value="ECO:0007669"/>
    <property type="project" value="UniProtKB-SubCell"/>
</dbReference>
<evidence type="ECO:0000256" key="6">
    <source>
        <dbReference type="SAM" id="Phobius"/>
    </source>
</evidence>
<feature type="transmembrane region" description="Helical" evidence="6">
    <location>
        <begin position="76"/>
        <end position="97"/>
    </location>
</feature>
<dbReference type="SUPFAM" id="SSF50630">
    <property type="entry name" value="Acid proteases"/>
    <property type="match status" value="1"/>
</dbReference>
<feature type="transmembrane region" description="Helical" evidence="6">
    <location>
        <begin position="33"/>
        <end position="56"/>
    </location>
</feature>
<evidence type="ECO:0000256" key="5">
    <source>
        <dbReference type="ARBA" id="ARBA00023136"/>
    </source>
</evidence>
<feature type="domain" description="Peptidase A1" evidence="7">
    <location>
        <begin position="59"/>
        <end position="236"/>
    </location>
</feature>